<sequence>MVETRASQIAVLEKNMERFQKQVDDHTGSIEGLHLKVDGLEAGVAEIRAMMQEVMKRLPVVEQPAVQPRQEEQSPNRVQANLGEQIPIAPREAHGVPLWVENGPILGEFGDPIEERRNVRNNARFMPPFQGHFEAPYEEPWLGRRQGRQQGQQAQFEPHAAPPRHGMHFGDPREEQWGLNDQDEAWFDPGGGRQARERPRQYQGAHHRDPYWQEQDGPPWN</sequence>
<name>A0A2N9EPL0_FAGSY</name>
<accession>A0A2N9EPL0</accession>
<dbReference type="AlphaFoldDB" id="A0A2N9EPL0"/>
<gene>
    <name evidence="2" type="ORF">FSB_LOCUS8648</name>
</gene>
<dbReference type="EMBL" id="OIVN01000469">
    <property type="protein sequence ID" value="SPC80766.1"/>
    <property type="molecule type" value="Genomic_DNA"/>
</dbReference>
<feature type="region of interest" description="Disordered" evidence="1">
    <location>
        <begin position="144"/>
        <end position="221"/>
    </location>
</feature>
<evidence type="ECO:0000256" key="1">
    <source>
        <dbReference type="SAM" id="MobiDB-lite"/>
    </source>
</evidence>
<feature type="compositionally biased region" description="Basic and acidic residues" evidence="1">
    <location>
        <begin position="194"/>
        <end position="211"/>
    </location>
</feature>
<protein>
    <submittedName>
        <fullName evidence="2">Uncharacterized protein</fullName>
    </submittedName>
</protein>
<organism evidence="2">
    <name type="scientific">Fagus sylvatica</name>
    <name type="common">Beechnut</name>
    <dbReference type="NCBI Taxonomy" id="28930"/>
    <lineage>
        <taxon>Eukaryota</taxon>
        <taxon>Viridiplantae</taxon>
        <taxon>Streptophyta</taxon>
        <taxon>Embryophyta</taxon>
        <taxon>Tracheophyta</taxon>
        <taxon>Spermatophyta</taxon>
        <taxon>Magnoliopsida</taxon>
        <taxon>eudicotyledons</taxon>
        <taxon>Gunneridae</taxon>
        <taxon>Pentapetalae</taxon>
        <taxon>rosids</taxon>
        <taxon>fabids</taxon>
        <taxon>Fagales</taxon>
        <taxon>Fagaceae</taxon>
        <taxon>Fagus</taxon>
    </lineage>
</organism>
<evidence type="ECO:0000313" key="2">
    <source>
        <dbReference type="EMBL" id="SPC80766.1"/>
    </source>
</evidence>
<reference evidence="2" key="1">
    <citation type="submission" date="2018-02" db="EMBL/GenBank/DDBJ databases">
        <authorList>
            <person name="Cohen D.B."/>
            <person name="Kent A.D."/>
        </authorList>
    </citation>
    <scope>NUCLEOTIDE SEQUENCE</scope>
</reference>
<proteinExistence type="predicted"/>